<feature type="transmembrane region" description="Helical" evidence="1">
    <location>
        <begin position="274"/>
        <end position="294"/>
    </location>
</feature>
<feature type="transmembrane region" description="Helical" evidence="1">
    <location>
        <begin position="346"/>
        <end position="369"/>
    </location>
</feature>
<keyword evidence="1" id="KW-1133">Transmembrane helix</keyword>
<feature type="transmembrane region" description="Helical" evidence="1">
    <location>
        <begin position="125"/>
        <end position="147"/>
    </location>
</feature>
<sequence>MTSWRPTLATAALLAVIAASIVRAVAHSATAGIVAAAALALYLILEGAQSNGKGRVMLVLGLVASAVTLAVNPAGISLLLKAGAEAAAIIGLFTSLGFLREAAETSGLVQRCGELMVRQPPGRRYAVLTLGAHVISLVLNFGVLSLLGVMITKGNTLEAAGFDARIKDIRTRRMLSAILRGFALMTVWSPLSVSFAVVQTVVHDIAWQVLLPLQGLLAALLLVLGGWLDRHEFPPTSRRFEPQEAGAWRPLFHLCLLIMAIVAASVGIAQVLEVRIVIGAMIVMPLAAWSWLAVQRRDPRAATAHLGRRVVETLPGFRNEVAMLGGAMFLGIVVAAYVPPAETARLLAALGLAPAALVVLLALAVMILAQFGVSQIISVTLIGGALADLAELGLPPLAVASGLMGAWALSACSTPVGAAVLTVARIGQVPVIQVARLWNGRFVLAGALLLSVWLVVICEMLGGT</sequence>
<proteinExistence type="predicted"/>
<feature type="transmembrane region" description="Helical" evidence="1">
    <location>
        <begin position="205"/>
        <end position="228"/>
    </location>
</feature>
<evidence type="ECO:0000256" key="1">
    <source>
        <dbReference type="SAM" id="Phobius"/>
    </source>
</evidence>
<comment type="caution">
    <text evidence="2">The sequence shown here is derived from an EMBL/GenBank/DDBJ whole genome shotgun (WGS) entry which is preliminary data.</text>
</comment>
<feature type="transmembrane region" description="Helical" evidence="1">
    <location>
        <begin position="248"/>
        <end position="268"/>
    </location>
</feature>
<reference evidence="2 3" key="1">
    <citation type="submission" date="2016-04" db="EMBL/GenBank/DDBJ databases">
        <title>Draft genome sequence of freshwater magnetotactic bacteria Magnetospirillum marisnigri SP-1 and Magnetospirillum moscoviense BB-1.</title>
        <authorList>
            <person name="Koziaeva V."/>
            <person name="Dziuba M.V."/>
            <person name="Ivanov T.M."/>
            <person name="Kuznetsov B."/>
            <person name="Grouzdev D.S."/>
        </authorList>
    </citation>
    <scope>NUCLEOTIDE SEQUENCE [LARGE SCALE GENOMIC DNA]</scope>
    <source>
        <strain evidence="2 3">BB-1</strain>
    </source>
</reference>
<dbReference type="EMBL" id="LWQU01000152">
    <property type="protein sequence ID" value="OAN48993.1"/>
    <property type="molecule type" value="Genomic_DNA"/>
</dbReference>
<dbReference type="OrthoDB" id="7832851at2"/>
<name>A0A178MK99_9PROT</name>
<feature type="transmembrane region" description="Helical" evidence="1">
    <location>
        <begin position="442"/>
        <end position="462"/>
    </location>
</feature>
<feature type="transmembrane region" description="Helical" evidence="1">
    <location>
        <begin position="177"/>
        <end position="199"/>
    </location>
</feature>
<dbReference type="AlphaFoldDB" id="A0A178MK99"/>
<keyword evidence="1" id="KW-0812">Transmembrane</keyword>
<evidence type="ECO:0000313" key="3">
    <source>
        <dbReference type="Proteomes" id="UP000078543"/>
    </source>
</evidence>
<dbReference type="STRING" id="1437059.A6A05_03130"/>
<feature type="transmembrane region" description="Helical" evidence="1">
    <location>
        <begin position="376"/>
        <end position="394"/>
    </location>
</feature>
<keyword evidence="1" id="KW-0472">Membrane</keyword>
<gene>
    <name evidence="2" type="ORF">A6A05_03130</name>
</gene>
<keyword evidence="3" id="KW-1185">Reference proteome</keyword>
<feature type="transmembrane region" description="Helical" evidence="1">
    <location>
        <begin position="321"/>
        <end position="340"/>
    </location>
</feature>
<protein>
    <submittedName>
        <fullName evidence="2">Uncharacterized protein</fullName>
    </submittedName>
</protein>
<accession>A0A178MK99</accession>
<organism evidence="2 3">
    <name type="scientific">Magnetospirillum moscoviense</name>
    <dbReference type="NCBI Taxonomy" id="1437059"/>
    <lineage>
        <taxon>Bacteria</taxon>
        <taxon>Pseudomonadati</taxon>
        <taxon>Pseudomonadota</taxon>
        <taxon>Alphaproteobacteria</taxon>
        <taxon>Rhodospirillales</taxon>
        <taxon>Rhodospirillaceae</taxon>
        <taxon>Magnetospirillum</taxon>
    </lineage>
</organism>
<feature type="transmembrane region" description="Helical" evidence="1">
    <location>
        <begin position="52"/>
        <end position="71"/>
    </location>
</feature>
<feature type="transmembrane region" description="Helical" evidence="1">
    <location>
        <begin position="400"/>
        <end position="421"/>
    </location>
</feature>
<evidence type="ECO:0000313" key="2">
    <source>
        <dbReference type="EMBL" id="OAN48993.1"/>
    </source>
</evidence>
<dbReference type="Proteomes" id="UP000078543">
    <property type="component" value="Unassembled WGS sequence"/>
</dbReference>
<dbReference type="RefSeq" id="WP_068502227.1">
    <property type="nucleotide sequence ID" value="NZ_LWQU01000152.1"/>
</dbReference>